<protein>
    <submittedName>
        <fullName evidence="1">Uncharacterized protein</fullName>
    </submittedName>
</protein>
<dbReference type="EMBL" id="GBXM01068856">
    <property type="protein sequence ID" value="JAH39721.1"/>
    <property type="molecule type" value="Transcribed_RNA"/>
</dbReference>
<organism evidence="1">
    <name type="scientific">Anguilla anguilla</name>
    <name type="common">European freshwater eel</name>
    <name type="synonym">Muraena anguilla</name>
    <dbReference type="NCBI Taxonomy" id="7936"/>
    <lineage>
        <taxon>Eukaryota</taxon>
        <taxon>Metazoa</taxon>
        <taxon>Chordata</taxon>
        <taxon>Craniata</taxon>
        <taxon>Vertebrata</taxon>
        <taxon>Euteleostomi</taxon>
        <taxon>Actinopterygii</taxon>
        <taxon>Neopterygii</taxon>
        <taxon>Teleostei</taxon>
        <taxon>Anguilliformes</taxon>
        <taxon>Anguillidae</taxon>
        <taxon>Anguilla</taxon>
    </lineage>
</organism>
<proteinExistence type="predicted"/>
<accession>A0A0E9SEJ7</accession>
<name>A0A0E9SEJ7_ANGAN</name>
<evidence type="ECO:0000313" key="1">
    <source>
        <dbReference type="EMBL" id="JAH39721.1"/>
    </source>
</evidence>
<sequence length="10" mass="1152">MSTRKSEQAD</sequence>
<reference evidence="1" key="2">
    <citation type="journal article" date="2015" name="Fish Shellfish Immunol.">
        <title>Early steps in the European eel (Anguilla anguilla)-Vibrio vulnificus interaction in the gills: Role of the RtxA13 toxin.</title>
        <authorList>
            <person name="Callol A."/>
            <person name="Pajuelo D."/>
            <person name="Ebbesson L."/>
            <person name="Teles M."/>
            <person name="MacKenzie S."/>
            <person name="Amaro C."/>
        </authorList>
    </citation>
    <scope>NUCLEOTIDE SEQUENCE</scope>
</reference>
<reference evidence="1" key="1">
    <citation type="submission" date="2014-11" db="EMBL/GenBank/DDBJ databases">
        <authorList>
            <person name="Amaro Gonzalez C."/>
        </authorList>
    </citation>
    <scope>NUCLEOTIDE SEQUENCE</scope>
</reference>